<organism evidence="2 3">
    <name type="scientific">Pleuronectes platessa</name>
    <name type="common">European plaice</name>
    <dbReference type="NCBI Taxonomy" id="8262"/>
    <lineage>
        <taxon>Eukaryota</taxon>
        <taxon>Metazoa</taxon>
        <taxon>Chordata</taxon>
        <taxon>Craniata</taxon>
        <taxon>Vertebrata</taxon>
        <taxon>Euteleostomi</taxon>
        <taxon>Actinopterygii</taxon>
        <taxon>Neopterygii</taxon>
        <taxon>Teleostei</taxon>
        <taxon>Neoteleostei</taxon>
        <taxon>Acanthomorphata</taxon>
        <taxon>Carangaria</taxon>
        <taxon>Pleuronectiformes</taxon>
        <taxon>Pleuronectoidei</taxon>
        <taxon>Pleuronectidae</taxon>
        <taxon>Pleuronectes</taxon>
    </lineage>
</organism>
<evidence type="ECO:0000256" key="1">
    <source>
        <dbReference type="SAM" id="MobiDB-lite"/>
    </source>
</evidence>
<evidence type="ECO:0000313" key="3">
    <source>
        <dbReference type="Proteomes" id="UP001153269"/>
    </source>
</evidence>
<comment type="caution">
    <text evidence="2">The sequence shown here is derived from an EMBL/GenBank/DDBJ whole genome shotgun (WGS) entry which is preliminary data.</text>
</comment>
<evidence type="ECO:0000313" key="2">
    <source>
        <dbReference type="EMBL" id="CAB1415444.1"/>
    </source>
</evidence>
<dbReference type="EMBL" id="CADEAL010000156">
    <property type="protein sequence ID" value="CAB1415444.1"/>
    <property type="molecule type" value="Genomic_DNA"/>
</dbReference>
<proteinExistence type="predicted"/>
<name>A0A9N7Y8Q6_PLEPL</name>
<accession>A0A9N7Y8Q6</accession>
<keyword evidence="3" id="KW-1185">Reference proteome</keyword>
<protein>
    <submittedName>
        <fullName evidence="2">Uncharacterized protein</fullName>
    </submittedName>
</protein>
<feature type="region of interest" description="Disordered" evidence="1">
    <location>
        <begin position="96"/>
        <end position="122"/>
    </location>
</feature>
<dbReference type="AlphaFoldDB" id="A0A9N7Y8Q6"/>
<reference evidence="2" key="1">
    <citation type="submission" date="2020-03" db="EMBL/GenBank/DDBJ databases">
        <authorList>
            <person name="Weist P."/>
        </authorList>
    </citation>
    <scope>NUCLEOTIDE SEQUENCE</scope>
</reference>
<gene>
    <name evidence="2" type="ORF">PLEPLA_LOCUS3160</name>
</gene>
<sequence>MSGTLHHCRRISSNFHWSVGCGDYPGVRVHLRRVRGCQAGLMDALPVLLEPKPPTREVLHAVSSPRPPPAAVVVRPDRTVVAAERIRVNLSVSAGGWRSRPTARRSHGAEQSDLVTGERRAHERSSLQALSGFISVSSPPRSAPAGMTRSRQNRSPLRRPELSPQFLVPPHITPTVCTQGSTYVFEDSYSHTEETFDTREKINSEKFSCVFTAERNQGQKPVKQARITSATDDELKDGGVRKLSERIIMGE</sequence>
<feature type="region of interest" description="Disordered" evidence="1">
    <location>
        <begin position="134"/>
        <end position="164"/>
    </location>
</feature>
<dbReference type="Proteomes" id="UP001153269">
    <property type="component" value="Unassembled WGS sequence"/>
</dbReference>